<accession>A0A3B1C569</accession>
<dbReference type="Pfam" id="PF00994">
    <property type="entry name" value="MoCF_biosynth"/>
    <property type="match status" value="1"/>
</dbReference>
<reference evidence="4" key="1">
    <citation type="submission" date="2018-06" db="EMBL/GenBank/DDBJ databases">
        <authorList>
            <person name="Zhirakovskaya E."/>
        </authorList>
    </citation>
    <scope>NUCLEOTIDE SEQUENCE</scope>
</reference>
<name>A0A3B1C569_9ZZZZ</name>
<feature type="domain" description="MoaB/Mog" evidence="3">
    <location>
        <begin position="7"/>
        <end position="151"/>
    </location>
</feature>
<dbReference type="AlphaFoldDB" id="A0A3B1C569"/>
<dbReference type="EMBL" id="UOGB01000326">
    <property type="protein sequence ID" value="VAX25309.1"/>
    <property type="molecule type" value="Genomic_DNA"/>
</dbReference>
<protein>
    <submittedName>
        <fullName evidence="4">Molybdopterin adenylyltransferase</fullName>
        <ecNumber evidence="4">2.7.7.75</ecNumber>
    </submittedName>
</protein>
<evidence type="ECO:0000313" key="4">
    <source>
        <dbReference type="EMBL" id="VAX25309.1"/>
    </source>
</evidence>
<evidence type="ECO:0000256" key="1">
    <source>
        <dbReference type="ARBA" id="ARBA00005046"/>
    </source>
</evidence>
<dbReference type="InterPro" id="IPR051920">
    <property type="entry name" value="MPT_Adenylyltrnsfr/MoaC-Rel"/>
</dbReference>
<dbReference type="SMART" id="SM00852">
    <property type="entry name" value="MoCF_biosynth"/>
    <property type="match status" value="1"/>
</dbReference>
<dbReference type="InterPro" id="IPR036425">
    <property type="entry name" value="MoaB/Mog-like_dom_sf"/>
</dbReference>
<dbReference type="GO" id="GO:0061598">
    <property type="term" value="F:molybdopterin adenylyltransferase activity"/>
    <property type="evidence" value="ECO:0007669"/>
    <property type="project" value="UniProtKB-EC"/>
</dbReference>
<dbReference type="InterPro" id="IPR001453">
    <property type="entry name" value="MoaB/Mog_dom"/>
</dbReference>
<dbReference type="PANTHER" id="PTHR43764:SF1">
    <property type="entry name" value="MOLYBDOPTERIN MOLYBDOTRANSFERASE"/>
    <property type="match status" value="1"/>
</dbReference>
<evidence type="ECO:0000256" key="2">
    <source>
        <dbReference type="ARBA" id="ARBA00023150"/>
    </source>
</evidence>
<gene>
    <name evidence="4" type="ORF">MNBD_NITROSPINAE03-37</name>
</gene>
<proteinExistence type="predicted"/>
<comment type="pathway">
    <text evidence="1">Cofactor biosynthesis; molybdopterin biosynthesis.</text>
</comment>
<sequence>MKKLRVALLVVSDRASRGERADKCEPAIRGFLKRHGQELGAVAIVPDETGPIQKQLTEWTTMQGYDLALTAGGTGVSPRDITPEATRPLLERQIPGIPEAMRSASMKITPYAALSRGLAGFRRRSLIINLPGSPKAAVENLATIFDTLIHAIEKAQGDKSDCAPIPAEHE</sequence>
<dbReference type="PANTHER" id="PTHR43764">
    <property type="entry name" value="MOLYBDENUM COFACTOR BIOSYNTHESIS"/>
    <property type="match status" value="1"/>
</dbReference>
<evidence type="ECO:0000259" key="3">
    <source>
        <dbReference type="SMART" id="SM00852"/>
    </source>
</evidence>
<dbReference type="EC" id="2.7.7.75" evidence="4"/>
<dbReference type="Gene3D" id="3.40.980.10">
    <property type="entry name" value="MoaB/Mog-like domain"/>
    <property type="match status" value="1"/>
</dbReference>
<keyword evidence="4" id="KW-0808">Transferase</keyword>
<keyword evidence="2" id="KW-0501">Molybdenum cofactor biosynthesis</keyword>
<dbReference type="SUPFAM" id="SSF53218">
    <property type="entry name" value="Molybdenum cofactor biosynthesis proteins"/>
    <property type="match status" value="1"/>
</dbReference>
<dbReference type="CDD" id="cd00886">
    <property type="entry name" value="MogA_MoaB"/>
    <property type="match status" value="1"/>
</dbReference>
<organism evidence="4">
    <name type="scientific">hydrothermal vent metagenome</name>
    <dbReference type="NCBI Taxonomy" id="652676"/>
    <lineage>
        <taxon>unclassified sequences</taxon>
        <taxon>metagenomes</taxon>
        <taxon>ecological metagenomes</taxon>
    </lineage>
</organism>
<dbReference type="NCBIfam" id="TIGR00177">
    <property type="entry name" value="molyb_syn"/>
    <property type="match status" value="1"/>
</dbReference>
<keyword evidence="4" id="KW-0548">Nucleotidyltransferase</keyword>
<dbReference type="GO" id="GO:0006777">
    <property type="term" value="P:Mo-molybdopterin cofactor biosynthetic process"/>
    <property type="evidence" value="ECO:0007669"/>
    <property type="project" value="UniProtKB-KW"/>
</dbReference>